<evidence type="ECO:0000313" key="3">
    <source>
        <dbReference type="Proteomes" id="UP000828390"/>
    </source>
</evidence>
<dbReference type="EMBL" id="JAIWYP010000005">
    <property type="protein sequence ID" value="KAH3827652.1"/>
    <property type="molecule type" value="Genomic_DNA"/>
</dbReference>
<protein>
    <recommendedName>
        <fullName evidence="1">Zinc finger DNA-directed DNA polymerase family B alpha domain-containing protein</fullName>
    </recommendedName>
</protein>
<organism evidence="2 3">
    <name type="scientific">Dreissena polymorpha</name>
    <name type="common">Zebra mussel</name>
    <name type="synonym">Mytilus polymorpha</name>
    <dbReference type="NCBI Taxonomy" id="45954"/>
    <lineage>
        <taxon>Eukaryota</taxon>
        <taxon>Metazoa</taxon>
        <taxon>Spiralia</taxon>
        <taxon>Lophotrochozoa</taxon>
        <taxon>Mollusca</taxon>
        <taxon>Bivalvia</taxon>
        <taxon>Autobranchia</taxon>
        <taxon>Heteroconchia</taxon>
        <taxon>Euheterodonta</taxon>
        <taxon>Imparidentia</taxon>
        <taxon>Neoheterodontei</taxon>
        <taxon>Myida</taxon>
        <taxon>Dreissenoidea</taxon>
        <taxon>Dreissenidae</taxon>
        <taxon>Dreissena</taxon>
    </lineage>
</organism>
<comment type="caution">
    <text evidence="2">The sequence shown here is derived from an EMBL/GenBank/DDBJ whole genome shotgun (WGS) entry which is preliminary data.</text>
</comment>
<dbReference type="GO" id="GO:0005658">
    <property type="term" value="C:alpha DNA polymerase:primase complex"/>
    <property type="evidence" value="ECO:0007669"/>
    <property type="project" value="TreeGrafter"/>
</dbReference>
<evidence type="ECO:0000259" key="1">
    <source>
        <dbReference type="Pfam" id="PF08996"/>
    </source>
</evidence>
<feature type="non-terminal residue" evidence="2">
    <location>
        <position position="1"/>
    </location>
</feature>
<gene>
    <name evidence="2" type="ORF">DPMN_129592</name>
</gene>
<dbReference type="GO" id="GO:1902975">
    <property type="term" value="P:mitotic DNA replication initiation"/>
    <property type="evidence" value="ECO:0007669"/>
    <property type="project" value="TreeGrafter"/>
</dbReference>
<dbReference type="AlphaFoldDB" id="A0A9D4H3G4"/>
<dbReference type="GO" id="GO:0006272">
    <property type="term" value="P:leading strand elongation"/>
    <property type="evidence" value="ECO:0007669"/>
    <property type="project" value="TreeGrafter"/>
</dbReference>
<dbReference type="GO" id="GO:0003697">
    <property type="term" value="F:single-stranded DNA binding"/>
    <property type="evidence" value="ECO:0007669"/>
    <property type="project" value="TreeGrafter"/>
</dbReference>
<reference evidence="2" key="2">
    <citation type="submission" date="2020-11" db="EMBL/GenBank/DDBJ databases">
        <authorList>
            <person name="McCartney M.A."/>
            <person name="Auch B."/>
            <person name="Kono T."/>
            <person name="Mallez S."/>
            <person name="Becker A."/>
            <person name="Gohl D.M."/>
            <person name="Silverstein K.A.T."/>
            <person name="Koren S."/>
            <person name="Bechman K.B."/>
            <person name="Herman A."/>
            <person name="Abrahante J.E."/>
            <person name="Garbe J."/>
        </authorList>
    </citation>
    <scope>NUCLEOTIDE SEQUENCE</scope>
    <source>
        <strain evidence="2">Duluth1</strain>
        <tissue evidence="2">Whole animal</tissue>
    </source>
</reference>
<dbReference type="GO" id="GO:0006273">
    <property type="term" value="P:lagging strand elongation"/>
    <property type="evidence" value="ECO:0007669"/>
    <property type="project" value="TreeGrafter"/>
</dbReference>
<reference evidence="2" key="1">
    <citation type="journal article" date="2019" name="bioRxiv">
        <title>The Genome of the Zebra Mussel, Dreissena polymorpha: A Resource for Invasive Species Research.</title>
        <authorList>
            <person name="McCartney M.A."/>
            <person name="Auch B."/>
            <person name="Kono T."/>
            <person name="Mallez S."/>
            <person name="Zhang Y."/>
            <person name="Obille A."/>
            <person name="Becker A."/>
            <person name="Abrahante J.E."/>
            <person name="Garbe J."/>
            <person name="Badalamenti J.P."/>
            <person name="Herman A."/>
            <person name="Mangelson H."/>
            <person name="Liachko I."/>
            <person name="Sullivan S."/>
            <person name="Sone E.D."/>
            <person name="Koren S."/>
            <person name="Silverstein K.A.T."/>
            <person name="Beckman K.B."/>
            <person name="Gohl D.M."/>
        </authorList>
    </citation>
    <scope>NUCLEOTIDE SEQUENCE</scope>
    <source>
        <strain evidence="2">Duluth1</strain>
        <tissue evidence="2">Whole animal</tissue>
    </source>
</reference>
<dbReference type="InterPro" id="IPR015088">
    <property type="entry name" value="Znf_DNA-dir_DNA_pol_B_alpha"/>
</dbReference>
<dbReference type="GO" id="GO:0003688">
    <property type="term" value="F:DNA replication origin binding"/>
    <property type="evidence" value="ECO:0007669"/>
    <property type="project" value="TreeGrafter"/>
</dbReference>
<dbReference type="PANTHER" id="PTHR45861">
    <property type="entry name" value="DNA POLYMERASE ALPHA CATALYTIC SUBUNIT"/>
    <property type="match status" value="1"/>
</dbReference>
<dbReference type="Pfam" id="PF08996">
    <property type="entry name" value="zf-DNA_Pol"/>
    <property type="match status" value="1"/>
</dbReference>
<dbReference type="InterPro" id="IPR038256">
    <property type="entry name" value="Pol_alpha_znc_sf"/>
</dbReference>
<proteinExistence type="predicted"/>
<feature type="domain" description="Zinc finger DNA-directed DNA polymerase family B alpha" evidence="1">
    <location>
        <begin position="1"/>
        <end position="73"/>
    </location>
</feature>
<sequence length="80" mass="9714">YTDSMLYTQMCFYQYLFDLDRAVRQLTEKNEKEKAQQFSKDPDIKEAYTHLRRVAESWLKRSEYSEVNLDKLFEGLFSVK</sequence>
<dbReference type="GO" id="GO:0003887">
    <property type="term" value="F:DNA-directed DNA polymerase activity"/>
    <property type="evidence" value="ECO:0007669"/>
    <property type="project" value="InterPro"/>
</dbReference>
<name>A0A9D4H3G4_DREPO</name>
<keyword evidence="3" id="KW-1185">Reference proteome</keyword>
<dbReference type="Proteomes" id="UP000828390">
    <property type="component" value="Unassembled WGS sequence"/>
</dbReference>
<dbReference type="GO" id="GO:0003682">
    <property type="term" value="F:chromatin binding"/>
    <property type="evidence" value="ECO:0007669"/>
    <property type="project" value="TreeGrafter"/>
</dbReference>
<accession>A0A9D4H3G4</accession>
<dbReference type="Gene3D" id="1.10.3200.20">
    <property type="entry name" value="DNA Polymerase alpha, zinc finger"/>
    <property type="match status" value="1"/>
</dbReference>
<dbReference type="PANTHER" id="PTHR45861:SF1">
    <property type="entry name" value="DNA POLYMERASE ALPHA CATALYTIC SUBUNIT"/>
    <property type="match status" value="1"/>
</dbReference>
<evidence type="ECO:0000313" key="2">
    <source>
        <dbReference type="EMBL" id="KAH3827652.1"/>
    </source>
</evidence>